<protein>
    <submittedName>
        <fullName evidence="2">Uncharacterized protein</fullName>
    </submittedName>
</protein>
<evidence type="ECO:0000313" key="2">
    <source>
        <dbReference type="EMBL" id="GBG75899.1"/>
    </source>
</evidence>
<dbReference type="EMBL" id="BFEA01000233">
    <property type="protein sequence ID" value="GBG75899.1"/>
    <property type="molecule type" value="Genomic_DNA"/>
</dbReference>
<name>A0A388L0R6_CHABU</name>
<evidence type="ECO:0000256" key="1">
    <source>
        <dbReference type="SAM" id="MobiDB-lite"/>
    </source>
</evidence>
<dbReference type="AlphaFoldDB" id="A0A388L0R6"/>
<accession>A0A388L0R6</accession>
<dbReference type="Gramene" id="GBG75899">
    <property type="protein sequence ID" value="GBG75899"/>
    <property type="gene ID" value="CBR_g21141"/>
</dbReference>
<proteinExistence type="predicted"/>
<gene>
    <name evidence="2" type="ORF">CBR_g21141</name>
</gene>
<feature type="compositionally biased region" description="Basic and acidic residues" evidence="1">
    <location>
        <begin position="118"/>
        <end position="131"/>
    </location>
</feature>
<dbReference type="Proteomes" id="UP000265515">
    <property type="component" value="Unassembled WGS sequence"/>
</dbReference>
<comment type="caution">
    <text evidence="2">The sequence shown here is derived from an EMBL/GenBank/DDBJ whole genome shotgun (WGS) entry which is preliminary data.</text>
</comment>
<reference evidence="2 3" key="1">
    <citation type="journal article" date="2018" name="Cell">
        <title>The Chara Genome: Secondary Complexity and Implications for Plant Terrestrialization.</title>
        <authorList>
            <person name="Nishiyama T."/>
            <person name="Sakayama H."/>
            <person name="Vries J.D."/>
            <person name="Buschmann H."/>
            <person name="Saint-Marcoux D."/>
            <person name="Ullrich K.K."/>
            <person name="Haas F.B."/>
            <person name="Vanderstraeten L."/>
            <person name="Becker D."/>
            <person name="Lang D."/>
            <person name="Vosolsobe S."/>
            <person name="Rombauts S."/>
            <person name="Wilhelmsson P.K.I."/>
            <person name="Janitza P."/>
            <person name="Kern R."/>
            <person name="Heyl A."/>
            <person name="Rumpler F."/>
            <person name="Villalobos L.I.A.C."/>
            <person name="Clay J.M."/>
            <person name="Skokan R."/>
            <person name="Toyoda A."/>
            <person name="Suzuki Y."/>
            <person name="Kagoshima H."/>
            <person name="Schijlen E."/>
            <person name="Tajeshwar N."/>
            <person name="Catarino B."/>
            <person name="Hetherington A.J."/>
            <person name="Saltykova A."/>
            <person name="Bonnot C."/>
            <person name="Breuninger H."/>
            <person name="Symeonidi A."/>
            <person name="Radhakrishnan G.V."/>
            <person name="Van Nieuwerburgh F."/>
            <person name="Deforce D."/>
            <person name="Chang C."/>
            <person name="Karol K.G."/>
            <person name="Hedrich R."/>
            <person name="Ulvskov P."/>
            <person name="Glockner G."/>
            <person name="Delwiche C.F."/>
            <person name="Petrasek J."/>
            <person name="Van de Peer Y."/>
            <person name="Friml J."/>
            <person name="Beilby M."/>
            <person name="Dolan L."/>
            <person name="Kohara Y."/>
            <person name="Sugano S."/>
            <person name="Fujiyama A."/>
            <person name="Delaux P.-M."/>
            <person name="Quint M."/>
            <person name="TheiBen G."/>
            <person name="Hagemann M."/>
            <person name="Harholt J."/>
            <person name="Dunand C."/>
            <person name="Zachgo S."/>
            <person name="Langdale J."/>
            <person name="Maumus F."/>
            <person name="Straeten D.V.D."/>
            <person name="Gould S.B."/>
            <person name="Rensing S.A."/>
        </authorList>
    </citation>
    <scope>NUCLEOTIDE SEQUENCE [LARGE SCALE GENOMIC DNA]</scope>
    <source>
        <strain evidence="2 3">S276</strain>
    </source>
</reference>
<keyword evidence="3" id="KW-1185">Reference proteome</keyword>
<organism evidence="2 3">
    <name type="scientific">Chara braunii</name>
    <name type="common">Braun's stonewort</name>
    <dbReference type="NCBI Taxonomy" id="69332"/>
    <lineage>
        <taxon>Eukaryota</taxon>
        <taxon>Viridiplantae</taxon>
        <taxon>Streptophyta</taxon>
        <taxon>Charophyceae</taxon>
        <taxon>Charales</taxon>
        <taxon>Characeae</taxon>
        <taxon>Chara</taxon>
    </lineage>
</organism>
<sequence length="198" mass="21914">MMAMDDGEERGRALLTPLEWAAVAVAVSTVVLRCQQERALGQMKEKLCAHRRRMLMQAANIGPDYVETSEAVIELCYTLGCGIVPQATPRWRIKRRTGGMWEDLRQCDGATDDYFNEKQHSAGEQQRDHQKQHCNVEQQREPAVQVGHELHGAEGSNAMSVVGHLAHGGGEGKSLVAAARDDTRGNTTLVKKPLPWTD</sequence>
<evidence type="ECO:0000313" key="3">
    <source>
        <dbReference type="Proteomes" id="UP000265515"/>
    </source>
</evidence>
<feature type="region of interest" description="Disordered" evidence="1">
    <location>
        <begin position="118"/>
        <end position="137"/>
    </location>
</feature>